<dbReference type="InterPro" id="IPR036526">
    <property type="entry name" value="C-N_Hydrolase_sf"/>
</dbReference>
<dbReference type="GO" id="GO:0005886">
    <property type="term" value="C:plasma membrane"/>
    <property type="evidence" value="ECO:0007669"/>
    <property type="project" value="UniProtKB-SubCell"/>
</dbReference>
<keyword evidence="4 9" id="KW-0808">Transferase</keyword>
<dbReference type="InterPro" id="IPR003010">
    <property type="entry name" value="C-N_Hydrolase"/>
</dbReference>
<gene>
    <name evidence="9" type="primary">lnt</name>
    <name evidence="12" type="ORF">AVDCRST_MAG31-2021</name>
</gene>
<evidence type="ECO:0000256" key="3">
    <source>
        <dbReference type="ARBA" id="ARBA00022475"/>
    </source>
</evidence>
<dbReference type="GO" id="GO:0042158">
    <property type="term" value="P:lipoprotein biosynthetic process"/>
    <property type="evidence" value="ECO:0007669"/>
    <property type="project" value="UniProtKB-UniRule"/>
</dbReference>
<dbReference type="AlphaFoldDB" id="A0A6J4TLH0"/>
<feature type="domain" description="CN hydrolase" evidence="11">
    <location>
        <begin position="266"/>
        <end position="520"/>
    </location>
</feature>
<evidence type="ECO:0000256" key="4">
    <source>
        <dbReference type="ARBA" id="ARBA00022679"/>
    </source>
</evidence>
<evidence type="ECO:0000256" key="2">
    <source>
        <dbReference type="ARBA" id="ARBA00010065"/>
    </source>
</evidence>
<evidence type="ECO:0000256" key="1">
    <source>
        <dbReference type="ARBA" id="ARBA00004651"/>
    </source>
</evidence>
<evidence type="ECO:0000256" key="5">
    <source>
        <dbReference type="ARBA" id="ARBA00022692"/>
    </source>
</evidence>
<dbReference type="EC" id="2.3.1.269" evidence="9"/>
<dbReference type="PANTHER" id="PTHR38686:SF1">
    <property type="entry name" value="APOLIPOPROTEIN N-ACYLTRANSFERASE"/>
    <property type="match status" value="1"/>
</dbReference>
<sequence length="559" mass="60226">MEAVTRSSRAEANGRNRGTPVQSDASTPLDFARGEREWVWRYSPLIGLVIGLLSAFAFEPVGWWPLMPLAFAGLCELVSRQPSLWRALLTGWAFGLGQFVLGLNWIATSFTYQAAMPAWLGWVAVVLLSFYLAVYPAMAAGLAWRFGRASRTGLALALAGGWAVTEYLRALVFTGFAWNPVGVALADTPWLNTAKFIGTYGLSALVVLLGGAVWLLVGRRWRTAGAVAAAALLLLALPPARDRALPSVAGPAPAVNPVDRPAIRIVQPNIGQEDKWREGLGEEAYYRLGRLSAGGAPPPRLLFWPEVAIPEAFQILDRQNRPVPALLPAIPRAVQSLRSGDLLLTGAFALIADPSGTIAGNTNSVFAVDPAGRTLGRYDKAHLVPYGEYLPMRPLLSAIGLSQLAPGIGDTIPGPGPRSIDLGAFGKMGVQVCYEIIFSGQVVDGRDRPKFIFNPSNDAWFGRWGPPQHFAQARLRAAEEGLPVIRSTPTGISGVIDARGQVLSSLPWRQAGVIDTTLPPPAEPTPFARWGNLLPMLLAFAMLLTAVVLDGRRRYRRAI</sequence>
<dbReference type="InterPro" id="IPR004563">
    <property type="entry name" value="Apolipo_AcylTrfase"/>
</dbReference>
<dbReference type="Pfam" id="PF20154">
    <property type="entry name" value="LNT_N"/>
    <property type="match status" value="1"/>
</dbReference>
<comment type="similarity">
    <text evidence="2 9">Belongs to the CN hydrolase family. Apolipoprotein N-acyltransferase subfamily.</text>
</comment>
<comment type="pathway">
    <text evidence="9">Protein modification; lipoprotein biosynthesis (N-acyl transfer).</text>
</comment>
<feature type="transmembrane region" description="Helical" evidence="9">
    <location>
        <begin position="87"/>
        <end position="107"/>
    </location>
</feature>
<dbReference type="GO" id="GO:0016410">
    <property type="term" value="F:N-acyltransferase activity"/>
    <property type="evidence" value="ECO:0007669"/>
    <property type="project" value="UniProtKB-UniRule"/>
</dbReference>
<comment type="function">
    <text evidence="9">Catalyzes the phospholipid dependent N-acylation of the N-terminal cysteine of apolipoprotein, the last step in lipoprotein maturation.</text>
</comment>
<evidence type="ECO:0000256" key="7">
    <source>
        <dbReference type="ARBA" id="ARBA00023136"/>
    </source>
</evidence>
<dbReference type="PROSITE" id="PS50263">
    <property type="entry name" value="CN_HYDROLASE"/>
    <property type="match status" value="1"/>
</dbReference>
<reference evidence="12" key="1">
    <citation type="submission" date="2020-02" db="EMBL/GenBank/DDBJ databases">
        <authorList>
            <person name="Meier V. D."/>
        </authorList>
    </citation>
    <scope>NUCLEOTIDE SEQUENCE</scope>
    <source>
        <strain evidence="12">AVDCRST_MAG31</strain>
    </source>
</reference>
<protein>
    <recommendedName>
        <fullName evidence="9">Apolipoprotein N-acyltransferase</fullName>
        <shortName evidence="9">ALP N-acyltransferase</shortName>
        <ecNumber evidence="9">2.3.1.269</ecNumber>
    </recommendedName>
</protein>
<keyword evidence="3 9" id="KW-1003">Cell membrane</keyword>
<accession>A0A6J4TLH0</accession>
<dbReference type="HAMAP" id="MF_01148">
    <property type="entry name" value="Lnt"/>
    <property type="match status" value="1"/>
</dbReference>
<feature type="transmembrane region" description="Helical" evidence="9">
    <location>
        <begin position="197"/>
        <end position="217"/>
    </location>
</feature>
<dbReference type="CDD" id="cd07571">
    <property type="entry name" value="ALP_N-acyl_transferase"/>
    <property type="match status" value="1"/>
</dbReference>
<evidence type="ECO:0000259" key="11">
    <source>
        <dbReference type="PROSITE" id="PS50263"/>
    </source>
</evidence>
<comment type="subcellular location">
    <subcellularLocation>
        <location evidence="1 9">Cell membrane</location>
        <topology evidence="1 9">Multi-pass membrane protein</topology>
    </subcellularLocation>
</comment>
<dbReference type="Pfam" id="PF00795">
    <property type="entry name" value="CN_hydrolase"/>
    <property type="match status" value="1"/>
</dbReference>
<proteinExistence type="inferred from homology"/>
<comment type="catalytic activity">
    <reaction evidence="9">
        <text>N-terminal S-1,2-diacyl-sn-glyceryl-L-cysteinyl-[lipoprotein] + a glycerophospholipid = N-acyl-S-1,2-diacyl-sn-glyceryl-L-cysteinyl-[lipoprotein] + a 2-acyl-sn-glycero-3-phospholipid + H(+)</text>
        <dbReference type="Rhea" id="RHEA:48228"/>
        <dbReference type="Rhea" id="RHEA-COMP:14681"/>
        <dbReference type="Rhea" id="RHEA-COMP:14684"/>
        <dbReference type="ChEBI" id="CHEBI:15378"/>
        <dbReference type="ChEBI" id="CHEBI:136912"/>
        <dbReference type="ChEBI" id="CHEBI:140656"/>
        <dbReference type="ChEBI" id="CHEBI:140657"/>
        <dbReference type="ChEBI" id="CHEBI:140660"/>
        <dbReference type="EC" id="2.3.1.269"/>
    </reaction>
</comment>
<feature type="region of interest" description="Disordered" evidence="10">
    <location>
        <begin position="1"/>
        <end position="27"/>
    </location>
</feature>
<dbReference type="InterPro" id="IPR045378">
    <property type="entry name" value="LNT_N"/>
</dbReference>
<evidence type="ECO:0000256" key="10">
    <source>
        <dbReference type="SAM" id="MobiDB-lite"/>
    </source>
</evidence>
<evidence type="ECO:0000313" key="12">
    <source>
        <dbReference type="EMBL" id="CAA9527020.1"/>
    </source>
</evidence>
<evidence type="ECO:0000256" key="8">
    <source>
        <dbReference type="ARBA" id="ARBA00023315"/>
    </source>
</evidence>
<evidence type="ECO:0000256" key="9">
    <source>
        <dbReference type="HAMAP-Rule" id="MF_01148"/>
    </source>
</evidence>
<keyword evidence="5 9" id="KW-0812">Transmembrane</keyword>
<organism evidence="12">
    <name type="scientific">uncultured Sphingomonas sp</name>
    <dbReference type="NCBI Taxonomy" id="158754"/>
    <lineage>
        <taxon>Bacteria</taxon>
        <taxon>Pseudomonadati</taxon>
        <taxon>Pseudomonadota</taxon>
        <taxon>Alphaproteobacteria</taxon>
        <taxon>Sphingomonadales</taxon>
        <taxon>Sphingomonadaceae</taxon>
        <taxon>Sphingomonas</taxon>
        <taxon>environmental samples</taxon>
    </lineage>
</organism>
<keyword evidence="6 9" id="KW-1133">Transmembrane helix</keyword>
<keyword evidence="8 9" id="KW-0012">Acyltransferase</keyword>
<dbReference type="SUPFAM" id="SSF56317">
    <property type="entry name" value="Carbon-nitrogen hydrolase"/>
    <property type="match status" value="1"/>
</dbReference>
<keyword evidence="7 9" id="KW-0472">Membrane</keyword>
<feature type="transmembrane region" description="Helical" evidence="9">
    <location>
        <begin position="224"/>
        <end position="240"/>
    </location>
</feature>
<dbReference type="NCBIfam" id="TIGR00546">
    <property type="entry name" value="lnt"/>
    <property type="match status" value="1"/>
</dbReference>
<feature type="transmembrane region" description="Helical" evidence="9">
    <location>
        <begin position="45"/>
        <end position="66"/>
    </location>
</feature>
<name>A0A6J4TLH0_9SPHN</name>
<keyword evidence="12" id="KW-0449">Lipoprotein</keyword>
<dbReference type="UniPathway" id="UPA00666"/>
<dbReference type="EMBL" id="CADCWA010000160">
    <property type="protein sequence ID" value="CAA9527020.1"/>
    <property type="molecule type" value="Genomic_DNA"/>
</dbReference>
<dbReference type="Gene3D" id="3.60.110.10">
    <property type="entry name" value="Carbon-nitrogen hydrolase"/>
    <property type="match status" value="1"/>
</dbReference>
<feature type="transmembrane region" description="Helical" evidence="9">
    <location>
        <begin position="119"/>
        <end position="142"/>
    </location>
</feature>
<evidence type="ECO:0000256" key="6">
    <source>
        <dbReference type="ARBA" id="ARBA00022989"/>
    </source>
</evidence>
<feature type="transmembrane region" description="Helical" evidence="9">
    <location>
        <begin position="530"/>
        <end position="549"/>
    </location>
</feature>
<dbReference type="PANTHER" id="PTHR38686">
    <property type="entry name" value="APOLIPOPROTEIN N-ACYLTRANSFERASE"/>
    <property type="match status" value="1"/>
</dbReference>